<comment type="caution">
    <text evidence="1">The sequence shown here is derived from an EMBL/GenBank/DDBJ whole genome shotgun (WGS) entry which is preliminary data.</text>
</comment>
<dbReference type="RefSeq" id="WP_130513777.1">
    <property type="nucleotide sequence ID" value="NZ_SHKY01000002.1"/>
</dbReference>
<name>A0A4Q7Z952_9ACTN</name>
<dbReference type="Proteomes" id="UP000292564">
    <property type="component" value="Unassembled WGS sequence"/>
</dbReference>
<keyword evidence="2" id="KW-1185">Reference proteome</keyword>
<dbReference type="EMBL" id="SHKY01000002">
    <property type="protein sequence ID" value="RZU46581.1"/>
    <property type="molecule type" value="Genomic_DNA"/>
</dbReference>
<organism evidence="1 2">
    <name type="scientific">Krasilnikovia cinnamomea</name>
    <dbReference type="NCBI Taxonomy" id="349313"/>
    <lineage>
        <taxon>Bacteria</taxon>
        <taxon>Bacillati</taxon>
        <taxon>Actinomycetota</taxon>
        <taxon>Actinomycetes</taxon>
        <taxon>Micromonosporales</taxon>
        <taxon>Micromonosporaceae</taxon>
        <taxon>Krasilnikovia</taxon>
    </lineage>
</organism>
<accession>A0A4Q7Z952</accession>
<dbReference type="AlphaFoldDB" id="A0A4Q7Z952"/>
<sequence length="110" mass="12711">MKTILLGAAPLAAVALIFGAVVLWDRLREPRRDPTRPMAVADGRTYRDAQRRIRRLLDAGDTMRARHLVHAIRAWLRDEVRTGRKSRRARRAADLEQWELRLEQIPLPIG</sequence>
<evidence type="ECO:0000313" key="2">
    <source>
        <dbReference type="Proteomes" id="UP000292564"/>
    </source>
</evidence>
<evidence type="ECO:0000313" key="1">
    <source>
        <dbReference type="EMBL" id="RZU46581.1"/>
    </source>
</evidence>
<reference evidence="1 2" key="1">
    <citation type="submission" date="2019-02" db="EMBL/GenBank/DDBJ databases">
        <title>Sequencing the genomes of 1000 actinobacteria strains.</title>
        <authorList>
            <person name="Klenk H.-P."/>
        </authorList>
    </citation>
    <scope>NUCLEOTIDE SEQUENCE [LARGE SCALE GENOMIC DNA]</scope>
    <source>
        <strain evidence="1 2">DSM 45162</strain>
    </source>
</reference>
<gene>
    <name evidence="1" type="ORF">EV385_6656</name>
</gene>
<proteinExistence type="predicted"/>
<protein>
    <submittedName>
        <fullName evidence="1">Uncharacterized protein</fullName>
    </submittedName>
</protein>